<dbReference type="AlphaFoldDB" id="A0A1M7YMN1"/>
<accession>A0A1M7YMN1</accession>
<keyword evidence="2" id="KW-1185">Reference proteome</keyword>
<evidence type="ECO:0000313" key="1">
    <source>
        <dbReference type="EMBL" id="SHO53837.1"/>
    </source>
</evidence>
<dbReference type="OrthoDB" id="2084516at2"/>
<proteinExistence type="predicted"/>
<dbReference type="STRING" id="1121345.SAMN02745217_04313"/>
<gene>
    <name evidence="1" type="ORF">SAMN02745217_04313</name>
</gene>
<dbReference type="RefSeq" id="WP_073590947.1">
    <property type="nucleotide sequence ID" value="NZ_FRFD01000015.1"/>
</dbReference>
<dbReference type="EMBL" id="FRFD01000015">
    <property type="protein sequence ID" value="SHO53837.1"/>
    <property type="molecule type" value="Genomic_DNA"/>
</dbReference>
<evidence type="ECO:0000313" key="2">
    <source>
        <dbReference type="Proteomes" id="UP000184612"/>
    </source>
</evidence>
<reference evidence="1 2" key="1">
    <citation type="submission" date="2016-12" db="EMBL/GenBank/DDBJ databases">
        <authorList>
            <person name="Song W.-J."/>
            <person name="Kurnit D.M."/>
        </authorList>
    </citation>
    <scope>NUCLEOTIDE SEQUENCE [LARGE SCALE GENOMIC DNA]</scope>
    <source>
        <strain evidence="1 2">DSM 12503</strain>
    </source>
</reference>
<protein>
    <submittedName>
        <fullName evidence="1">Uncharacterized protein</fullName>
    </submittedName>
</protein>
<dbReference type="Proteomes" id="UP000184612">
    <property type="component" value="Unassembled WGS sequence"/>
</dbReference>
<sequence length="89" mass="10822">MFRLWAKIFKENRMISDMVIINEDLSLNRTRKVFTAVDEICHHFDLSKPIWLDSTIADFKKHDKARFYQDNFIEPIDFDYLEIHVIEED</sequence>
<name>A0A1M7YMN1_9FIRM</name>
<organism evidence="1 2">
    <name type="scientific">Anaerocolumna xylanovorans DSM 12503</name>
    <dbReference type="NCBI Taxonomy" id="1121345"/>
    <lineage>
        <taxon>Bacteria</taxon>
        <taxon>Bacillati</taxon>
        <taxon>Bacillota</taxon>
        <taxon>Clostridia</taxon>
        <taxon>Lachnospirales</taxon>
        <taxon>Lachnospiraceae</taxon>
        <taxon>Anaerocolumna</taxon>
    </lineage>
</organism>